<dbReference type="Proteomes" id="UP000284379">
    <property type="component" value="Unassembled WGS sequence"/>
</dbReference>
<organism evidence="13 14">
    <name type="scientific">Bacteroides nordii</name>
    <dbReference type="NCBI Taxonomy" id="291645"/>
    <lineage>
        <taxon>Bacteria</taxon>
        <taxon>Pseudomonadati</taxon>
        <taxon>Bacteroidota</taxon>
        <taxon>Bacteroidia</taxon>
        <taxon>Bacteroidales</taxon>
        <taxon>Bacteroidaceae</taxon>
        <taxon>Bacteroides</taxon>
    </lineage>
</organism>
<evidence type="ECO:0000256" key="8">
    <source>
        <dbReference type="ARBA" id="ARBA00023012"/>
    </source>
</evidence>
<dbReference type="GO" id="GO:0005524">
    <property type="term" value="F:ATP binding"/>
    <property type="evidence" value="ECO:0007669"/>
    <property type="project" value="UniProtKB-KW"/>
</dbReference>
<evidence type="ECO:0000256" key="4">
    <source>
        <dbReference type="ARBA" id="ARBA00022679"/>
    </source>
</evidence>
<dbReference type="CDD" id="cd16917">
    <property type="entry name" value="HATPase_UhpB-NarQ-NarX-like"/>
    <property type="match status" value="1"/>
</dbReference>
<dbReference type="SUPFAM" id="SSF48452">
    <property type="entry name" value="TPR-like"/>
    <property type="match status" value="2"/>
</dbReference>
<dbReference type="PROSITE" id="PS50109">
    <property type="entry name" value="HIS_KIN"/>
    <property type="match status" value="1"/>
</dbReference>
<keyword evidence="9" id="KW-0175">Coiled coil</keyword>
<keyword evidence="3" id="KW-0597">Phosphoprotein</keyword>
<accession>A0A413VVV0</accession>
<dbReference type="InterPro" id="IPR011712">
    <property type="entry name" value="Sig_transdc_His_kin_sub3_dim/P"/>
</dbReference>
<name>A0A413VVV0_9BACE</name>
<keyword evidence="4" id="KW-0808">Transferase</keyword>
<dbReference type="InterPro" id="IPR050482">
    <property type="entry name" value="Sensor_HK_TwoCompSys"/>
</dbReference>
<keyword evidence="10" id="KW-0812">Transmembrane</keyword>
<feature type="coiled-coil region" evidence="9">
    <location>
        <begin position="427"/>
        <end position="477"/>
    </location>
</feature>
<sequence length="680" mass="78663">MKRLILLCLNILLFFTVHAQNKEQQQYDSIMTIMKDKSIPVLERYYMTGDIEYLSREHQIEVMKQLIPEAKNLEDKAVVTRLYSIISLFRTQLSHMEIAKNYLDSAFVYDGKFANNNISGMMHFVAGNYYMAQTDFVEAQKNYYKAAEYFNKNEQKPSILTDVYYDLSTIYILWRDEKGLAELMKDMEHSPVDFPFQHILKLTVQSQYYYAHYINTENTAYLDSAAIYNNLAFDVYNTTDNPYDVGYQIADNYLSQALIYCLQGKIAEAQKCLATGQKLINPKLLDSDARILFISGTISFYLKDYPKAEKNLLAGLQKLETLSEEKKINYDESISSSYQILAQIYEEQKLYDKALAAERKSIDYATRLNDKNNRKEINTLRVKYNLDQAERSVKQLSVLNEQRKRVNLLAIGMIILALITIILLVIRHRSRQKLNAHLLQIAELKQQEADLMIELQKSKLEEKENEFQTILNESKQRHVQSYLEGLEAERERLATELHDDVCNNLMALEIQIRAQYKEQEGVAPTIVETLTEIRNRVRTVSHELMPPTFQYATLDEMLEDFITHLNLPEKTKAEYRSTPGTDWNSIPSEIGFEFYRITQEAINNAIKYASAHKISVELKLEDHQLSITIEDDGKGFDTEKKTKGIGLHTIAQRIQSIKGTFELISHIDAGTKIVAKISLA</sequence>
<dbReference type="GO" id="GO:0000155">
    <property type="term" value="F:phosphorelay sensor kinase activity"/>
    <property type="evidence" value="ECO:0007669"/>
    <property type="project" value="InterPro"/>
</dbReference>
<dbReference type="InterPro" id="IPR005467">
    <property type="entry name" value="His_kinase_dom"/>
</dbReference>
<gene>
    <name evidence="13" type="ORF">DW888_03640</name>
</gene>
<keyword evidence="6 13" id="KW-0418">Kinase</keyword>
<evidence type="ECO:0000256" key="7">
    <source>
        <dbReference type="ARBA" id="ARBA00022840"/>
    </source>
</evidence>
<evidence type="ECO:0000313" key="13">
    <source>
        <dbReference type="EMBL" id="RHB37673.1"/>
    </source>
</evidence>
<keyword evidence="10" id="KW-0472">Membrane</keyword>
<keyword evidence="11" id="KW-0732">Signal</keyword>
<dbReference type="GO" id="GO:0016020">
    <property type="term" value="C:membrane"/>
    <property type="evidence" value="ECO:0007669"/>
    <property type="project" value="InterPro"/>
</dbReference>
<feature type="signal peptide" evidence="11">
    <location>
        <begin position="1"/>
        <end position="19"/>
    </location>
</feature>
<evidence type="ECO:0000259" key="12">
    <source>
        <dbReference type="PROSITE" id="PS50109"/>
    </source>
</evidence>
<dbReference type="EC" id="2.7.13.3" evidence="2"/>
<comment type="caution">
    <text evidence="13">The sequence shown here is derived from an EMBL/GenBank/DDBJ whole genome shotgun (WGS) entry which is preliminary data.</text>
</comment>
<dbReference type="SMART" id="SM00028">
    <property type="entry name" value="TPR"/>
    <property type="match status" value="4"/>
</dbReference>
<keyword evidence="10" id="KW-1133">Transmembrane helix</keyword>
<proteinExistence type="predicted"/>
<dbReference type="InterPro" id="IPR019734">
    <property type="entry name" value="TPR_rpt"/>
</dbReference>
<evidence type="ECO:0000256" key="1">
    <source>
        <dbReference type="ARBA" id="ARBA00000085"/>
    </source>
</evidence>
<dbReference type="InterPro" id="IPR003594">
    <property type="entry name" value="HATPase_dom"/>
</dbReference>
<comment type="catalytic activity">
    <reaction evidence="1">
        <text>ATP + protein L-histidine = ADP + protein N-phospho-L-histidine.</text>
        <dbReference type="EC" id="2.7.13.3"/>
    </reaction>
</comment>
<dbReference type="AlphaFoldDB" id="A0A413VVV0"/>
<feature type="domain" description="Histidine kinase" evidence="12">
    <location>
        <begin position="593"/>
        <end position="680"/>
    </location>
</feature>
<dbReference type="InterPro" id="IPR011990">
    <property type="entry name" value="TPR-like_helical_dom_sf"/>
</dbReference>
<protein>
    <recommendedName>
        <fullName evidence="2">histidine kinase</fullName>
        <ecNumber evidence="2">2.7.13.3</ecNumber>
    </recommendedName>
</protein>
<keyword evidence="8" id="KW-0902">Two-component regulatory system</keyword>
<dbReference type="PANTHER" id="PTHR24421:SF10">
    <property type="entry name" value="NITRATE_NITRITE SENSOR PROTEIN NARQ"/>
    <property type="match status" value="1"/>
</dbReference>
<evidence type="ECO:0000256" key="10">
    <source>
        <dbReference type="SAM" id="Phobius"/>
    </source>
</evidence>
<dbReference type="GO" id="GO:0046983">
    <property type="term" value="F:protein dimerization activity"/>
    <property type="evidence" value="ECO:0007669"/>
    <property type="project" value="InterPro"/>
</dbReference>
<dbReference type="InterPro" id="IPR036890">
    <property type="entry name" value="HATPase_C_sf"/>
</dbReference>
<evidence type="ECO:0000256" key="5">
    <source>
        <dbReference type="ARBA" id="ARBA00022741"/>
    </source>
</evidence>
<reference evidence="13 14" key="1">
    <citation type="submission" date="2018-08" db="EMBL/GenBank/DDBJ databases">
        <title>A genome reference for cultivated species of the human gut microbiota.</title>
        <authorList>
            <person name="Zou Y."/>
            <person name="Xue W."/>
            <person name="Luo G."/>
        </authorList>
    </citation>
    <scope>NUCLEOTIDE SEQUENCE [LARGE SCALE GENOMIC DNA]</scope>
    <source>
        <strain evidence="13 14">AM40-30BH</strain>
    </source>
</reference>
<dbReference type="Gene3D" id="1.20.5.1930">
    <property type="match status" value="1"/>
</dbReference>
<evidence type="ECO:0000256" key="2">
    <source>
        <dbReference type="ARBA" id="ARBA00012438"/>
    </source>
</evidence>
<feature type="chain" id="PRO_5019318184" description="histidine kinase" evidence="11">
    <location>
        <begin position="20"/>
        <end position="680"/>
    </location>
</feature>
<evidence type="ECO:0000256" key="6">
    <source>
        <dbReference type="ARBA" id="ARBA00022777"/>
    </source>
</evidence>
<evidence type="ECO:0000256" key="3">
    <source>
        <dbReference type="ARBA" id="ARBA00022553"/>
    </source>
</evidence>
<keyword evidence="7" id="KW-0067">ATP-binding</keyword>
<dbReference type="RefSeq" id="WP_122200881.1">
    <property type="nucleotide sequence ID" value="NZ_CABJFV010000002.1"/>
</dbReference>
<feature type="transmembrane region" description="Helical" evidence="10">
    <location>
        <begin position="406"/>
        <end position="426"/>
    </location>
</feature>
<evidence type="ECO:0000313" key="14">
    <source>
        <dbReference type="Proteomes" id="UP000284379"/>
    </source>
</evidence>
<keyword evidence="5" id="KW-0547">Nucleotide-binding</keyword>
<dbReference type="Pfam" id="PF02518">
    <property type="entry name" value="HATPase_c"/>
    <property type="match status" value="1"/>
</dbReference>
<dbReference type="Gene3D" id="3.30.565.10">
    <property type="entry name" value="Histidine kinase-like ATPase, C-terminal domain"/>
    <property type="match status" value="1"/>
</dbReference>
<evidence type="ECO:0000256" key="11">
    <source>
        <dbReference type="SAM" id="SignalP"/>
    </source>
</evidence>
<dbReference type="Pfam" id="PF07730">
    <property type="entry name" value="HisKA_3"/>
    <property type="match status" value="1"/>
</dbReference>
<dbReference type="EMBL" id="QSGO01000002">
    <property type="protein sequence ID" value="RHB37673.1"/>
    <property type="molecule type" value="Genomic_DNA"/>
</dbReference>
<evidence type="ECO:0000256" key="9">
    <source>
        <dbReference type="SAM" id="Coils"/>
    </source>
</evidence>
<dbReference type="Gene3D" id="1.25.40.10">
    <property type="entry name" value="Tetratricopeptide repeat domain"/>
    <property type="match status" value="1"/>
</dbReference>
<dbReference type="SUPFAM" id="SSF55874">
    <property type="entry name" value="ATPase domain of HSP90 chaperone/DNA topoisomerase II/histidine kinase"/>
    <property type="match status" value="1"/>
</dbReference>
<dbReference type="PANTHER" id="PTHR24421">
    <property type="entry name" value="NITRATE/NITRITE SENSOR PROTEIN NARX-RELATED"/>
    <property type="match status" value="1"/>
</dbReference>